<evidence type="ECO:0000259" key="3">
    <source>
        <dbReference type="Pfam" id="PF13556"/>
    </source>
</evidence>
<dbReference type="EMBL" id="PTJA01000002">
    <property type="protein sequence ID" value="PPK82443.1"/>
    <property type="molecule type" value="Genomic_DNA"/>
</dbReference>
<evidence type="ECO:0000256" key="1">
    <source>
        <dbReference type="ARBA" id="ARBA00006754"/>
    </source>
</evidence>
<sequence length="544" mass="63770">MKFPPLTLGWFLYETPIDNLELIGREEDLQKPISGISVLDNPDGVRWIKKHEIILTTGYIFYNDVELQKQVIADLHAIECTAFCIKVKRFFDQIPESLIKEAEKYGVPLVSVPYYHVYSNIISVINQNLIDQKISLQQFILRETEKFHQLYFNKEGIMKMLEEISHYTNSIVMITTISDFPLYYYIPLRQQEEFNKINKLHAQPLHTVSPQGTEKDPSGSRTFYFNNTLLSFQTFLLPDNRHYLCIDHTKTDIDETTTVILKQIFSVIALELSSMQVQNRTFSQKNYFDSFFYMLTDKKKKSVEEIQLICDSYSFPYQLKRVCVTLECLDKENRLFRSMYNLINHEMIRLDYKYFLCNHENRIVIFFLYSKQIPNSRALFLANQAVSQLMEALNDYYSFFRLGISRCHISCSSIAKAYEESLQALHLQTQFTETSKVNSYSAQYAYHILTQLSSYELNKIYGDTVKELVSYDQENKSELLLTLKTYLESSMNLTDTAQKLFIHRNTLTSRLTLAKKLLCCELSAVEDILRLYLGICAFELIQNM</sequence>
<dbReference type="Pfam" id="PF13556">
    <property type="entry name" value="HTH_30"/>
    <property type="match status" value="1"/>
</dbReference>
<organism evidence="5 6">
    <name type="scientific">Lacrimispora xylanisolvens</name>
    <dbReference type="NCBI Taxonomy" id="384636"/>
    <lineage>
        <taxon>Bacteria</taxon>
        <taxon>Bacillati</taxon>
        <taxon>Bacillota</taxon>
        <taxon>Clostridia</taxon>
        <taxon>Lachnospirales</taxon>
        <taxon>Lachnospiraceae</taxon>
        <taxon>Lacrimispora</taxon>
    </lineage>
</organism>
<feature type="domain" description="PucR C-terminal helix-turn-helix" evidence="3">
    <location>
        <begin position="479"/>
        <end position="534"/>
    </location>
</feature>
<reference evidence="5 6" key="1">
    <citation type="submission" date="2018-02" db="EMBL/GenBank/DDBJ databases">
        <title>Genomic Encyclopedia of Archaeal and Bacterial Type Strains, Phase II (KMG-II): from individual species to whole genera.</title>
        <authorList>
            <person name="Goeker M."/>
        </authorList>
    </citation>
    <scope>NUCLEOTIDE SEQUENCE [LARGE SCALE GENOMIC DNA]</scope>
    <source>
        <strain evidence="5 6">DSM 3808</strain>
    </source>
</reference>
<gene>
    <name evidence="5" type="ORF">BXY41_102131</name>
</gene>
<comment type="caution">
    <text evidence="5">The sequence shown here is derived from an EMBL/GenBank/DDBJ whole genome shotgun (WGS) entry which is preliminary data.</text>
</comment>
<dbReference type="InterPro" id="IPR051448">
    <property type="entry name" value="CdaR-like_regulators"/>
</dbReference>
<keyword evidence="6" id="KW-1185">Reference proteome</keyword>
<evidence type="ECO:0000259" key="4">
    <source>
        <dbReference type="Pfam" id="PF17853"/>
    </source>
</evidence>
<dbReference type="Pfam" id="PF07905">
    <property type="entry name" value="PucR"/>
    <property type="match status" value="1"/>
</dbReference>
<dbReference type="Pfam" id="PF17853">
    <property type="entry name" value="GGDEF_2"/>
    <property type="match status" value="1"/>
</dbReference>
<proteinExistence type="inferred from homology"/>
<dbReference type="Gene3D" id="1.10.10.2840">
    <property type="entry name" value="PucR C-terminal helix-turn-helix domain"/>
    <property type="match status" value="1"/>
</dbReference>
<accession>A0A2S6HX03</accession>
<dbReference type="Proteomes" id="UP000237749">
    <property type="component" value="Unassembled WGS sequence"/>
</dbReference>
<evidence type="ECO:0000313" key="6">
    <source>
        <dbReference type="Proteomes" id="UP000237749"/>
    </source>
</evidence>
<dbReference type="PANTHER" id="PTHR33744">
    <property type="entry name" value="CARBOHYDRATE DIACID REGULATOR"/>
    <property type="match status" value="1"/>
</dbReference>
<evidence type="ECO:0000313" key="5">
    <source>
        <dbReference type="EMBL" id="PPK82443.1"/>
    </source>
</evidence>
<dbReference type="RefSeq" id="WP_170072204.1">
    <property type="nucleotide sequence ID" value="NZ_PTJA01000002.1"/>
</dbReference>
<dbReference type="InterPro" id="IPR012914">
    <property type="entry name" value="PucR_dom"/>
</dbReference>
<feature type="domain" description="CdaR GGDEF-like" evidence="4">
    <location>
        <begin position="315"/>
        <end position="426"/>
    </location>
</feature>
<dbReference type="AlphaFoldDB" id="A0A2S6HX03"/>
<protein>
    <submittedName>
        <fullName evidence="5">PucR-like helix-turn-helix protein</fullName>
    </submittedName>
</protein>
<comment type="similarity">
    <text evidence="1">Belongs to the CdaR family.</text>
</comment>
<dbReference type="InterPro" id="IPR042070">
    <property type="entry name" value="PucR_C-HTH_sf"/>
</dbReference>
<feature type="domain" description="Purine catabolism PurC-like" evidence="2">
    <location>
        <begin position="19"/>
        <end position="128"/>
    </location>
</feature>
<dbReference type="InterPro" id="IPR041522">
    <property type="entry name" value="CdaR_GGDEF"/>
</dbReference>
<evidence type="ECO:0000259" key="2">
    <source>
        <dbReference type="Pfam" id="PF07905"/>
    </source>
</evidence>
<name>A0A2S6HX03_9FIRM</name>
<dbReference type="InterPro" id="IPR025736">
    <property type="entry name" value="PucR_C-HTH_dom"/>
</dbReference>